<dbReference type="GO" id="GO:0030288">
    <property type="term" value="C:outer membrane-bounded periplasmic space"/>
    <property type="evidence" value="ECO:0007669"/>
    <property type="project" value="InterPro"/>
</dbReference>
<comment type="function">
    <text evidence="10">Interacts with outer membrane receptor proteins that carry out high-affinity binding and energy dependent uptake into the periplasmic space of specific substrates. It could act to transduce energy from the cytoplasmic membrane to specific energy-requiring processes in the outer membrane, resulting in the release into the periplasm of ligands bound by these outer membrane proteins.</text>
</comment>
<dbReference type="GO" id="GO:0015031">
    <property type="term" value="P:protein transport"/>
    <property type="evidence" value="ECO:0007669"/>
    <property type="project" value="UniProtKB-UniRule"/>
</dbReference>
<keyword evidence="5 10" id="KW-0997">Cell inner membrane</keyword>
<keyword evidence="9" id="KW-0472">Membrane</keyword>
<keyword evidence="7 10" id="KW-0653">Protein transport</keyword>
<name>A0A086Y695_9RHOB</name>
<dbReference type="SUPFAM" id="SSF74653">
    <property type="entry name" value="TolA/TonB C-terminal domain"/>
    <property type="match status" value="1"/>
</dbReference>
<sequence>MRFPIETDRNRSSRLRVAALWSLAALTVVSAHAGALAVMLRQDVAAPVEDAGAPAMEIDLAALPETLNADRNSLSDQLQDAPEAPAETLPEPRPEETPAAAPEAQAEPEPDPLPDPVPAEVALPKPETKPETPPALPRKPEVRKTEAKTAAPPPSKAANRAAAEVAPSARSVSNRLAPAPAPQASPAAVASWQSRLFAHLERNKRYPAAARARGIQGTLKFRFTIDPAGNVLNVQILQSSGQPMLDEALLDLMSRASPVPAPPPGTPLSIVTSIRYALR</sequence>
<dbReference type="EMBL" id="JFZB01000003">
    <property type="protein sequence ID" value="KFI29795.1"/>
    <property type="molecule type" value="Genomic_DNA"/>
</dbReference>
<dbReference type="InterPro" id="IPR037682">
    <property type="entry name" value="TonB_C"/>
</dbReference>
<evidence type="ECO:0000256" key="3">
    <source>
        <dbReference type="ARBA" id="ARBA00022448"/>
    </source>
</evidence>
<dbReference type="InterPro" id="IPR003538">
    <property type="entry name" value="TonB"/>
</dbReference>
<dbReference type="RefSeq" id="WP_051909400.1">
    <property type="nucleotide sequence ID" value="NZ_JFZB01000003.1"/>
</dbReference>
<dbReference type="PANTHER" id="PTHR33446">
    <property type="entry name" value="PROTEIN TONB-RELATED"/>
    <property type="match status" value="1"/>
</dbReference>
<dbReference type="Gene3D" id="3.30.1150.10">
    <property type="match status" value="1"/>
</dbReference>
<evidence type="ECO:0000256" key="5">
    <source>
        <dbReference type="ARBA" id="ARBA00022519"/>
    </source>
</evidence>
<dbReference type="NCBIfam" id="TIGR01352">
    <property type="entry name" value="tonB_Cterm"/>
    <property type="match status" value="1"/>
</dbReference>
<protein>
    <recommendedName>
        <fullName evidence="10">Protein TonB</fullName>
    </recommendedName>
</protein>
<keyword evidence="14" id="KW-1185">Reference proteome</keyword>
<accession>A0A086Y695</accession>
<keyword evidence="4 10" id="KW-1003">Cell membrane</keyword>
<gene>
    <name evidence="13" type="ORF">CG50_09210</name>
</gene>
<dbReference type="GO" id="GO:0098797">
    <property type="term" value="C:plasma membrane protein complex"/>
    <property type="evidence" value="ECO:0007669"/>
    <property type="project" value="TreeGrafter"/>
</dbReference>
<dbReference type="GO" id="GO:0015891">
    <property type="term" value="P:siderophore transport"/>
    <property type="evidence" value="ECO:0007669"/>
    <property type="project" value="InterPro"/>
</dbReference>
<evidence type="ECO:0000256" key="10">
    <source>
        <dbReference type="RuleBase" id="RU362123"/>
    </source>
</evidence>
<comment type="caution">
    <text evidence="13">The sequence shown here is derived from an EMBL/GenBank/DDBJ whole genome shotgun (WGS) entry which is preliminary data.</text>
</comment>
<evidence type="ECO:0000256" key="11">
    <source>
        <dbReference type="SAM" id="MobiDB-lite"/>
    </source>
</evidence>
<dbReference type="GO" id="GO:0055085">
    <property type="term" value="P:transmembrane transport"/>
    <property type="evidence" value="ECO:0007669"/>
    <property type="project" value="InterPro"/>
</dbReference>
<evidence type="ECO:0000259" key="12">
    <source>
        <dbReference type="PROSITE" id="PS52015"/>
    </source>
</evidence>
<dbReference type="eggNOG" id="COG0810">
    <property type="taxonomic scope" value="Bacteria"/>
</dbReference>
<proteinExistence type="inferred from homology"/>
<dbReference type="AlphaFoldDB" id="A0A086Y695"/>
<dbReference type="PROSITE" id="PS52015">
    <property type="entry name" value="TONB_CTD"/>
    <property type="match status" value="1"/>
</dbReference>
<comment type="subcellular location">
    <subcellularLocation>
        <location evidence="1 10">Cell inner membrane</location>
        <topology evidence="1 10">Single-pass membrane protein</topology>
        <orientation evidence="1 10">Periplasmic side</orientation>
    </subcellularLocation>
</comment>
<evidence type="ECO:0000256" key="6">
    <source>
        <dbReference type="ARBA" id="ARBA00022692"/>
    </source>
</evidence>
<dbReference type="OrthoDB" id="7876885at2"/>
<evidence type="ECO:0000256" key="9">
    <source>
        <dbReference type="ARBA" id="ARBA00023136"/>
    </source>
</evidence>
<keyword evidence="10" id="KW-0735">Signal-anchor</keyword>
<evidence type="ECO:0000256" key="8">
    <source>
        <dbReference type="ARBA" id="ARBA00022989"/>
    </source>
</evidence>
<evidence type="ECO:0000256" key="2">
    <source>
        <dbReference type="ARBA" id="ARBA00006555"/>
    </source>
</evidence>
<dbReference type="Pfam" id="PF03544">
    <property type="entry name" value="TonB_C"/>
    <property type="match status" value="1"/>
</dbReference>
<keyword evidence="3 10" id="KW-0813">Transport</keyword>
<dbReference type="GO" id="GO:0031992">
    <property type="term" value="F:energy transducer activity"/>
    <property type="evidence" value="ECO:0007669"/>
    <property type="project" value="InterPro"/>
</dbReference>
<feature type="domain" description="TonB C-terminal" evidence="12">
    <location>
        <begin position="191"/>
        <end position="279"/>
    </location>
</feature>
<evidence type="ECO:0000256" key="4">
    <source>
        <dbReference type="ARBA" id="ARBA00022475"/>
    </source>
</evidence>
<keyword evidence="8" id="KW-1133">Transmembrane helix</keyword>
<dbReference type="InterPro" id="IPR006260">
    <property type="entry name" value="TonB/TolA_C"/>
</dbReference>
<reference evidence="13 14" key="1">
    <citation type="submission" date="2014-03" db="EMBL/GenBank/DDBJ databases">
        <title>Genome of Paenirhodobacter enshiensis DW2-9.</title>
        <authorList>
            <person name="Wang D."/>
            <person name="Wang G."/>
        </authorList>
    </citation>
    <scope>NUCLEOTIDE SEQUENCE [LARGE SCALE GENOMIC DNA]</scope>
    <source>
        <strain evidence="13 14">DW2-9</strain>
    </source>
</reference>
<comment type="similarity">
    <text evidence="2 10">Belongs to the TonB family.</text>
</comment>
<keyword evidence="6" id="KW-0812">Transmembrane</keyword>
<dbReference type="Proteomes" id="UP000028824">
    <property type="component" value="Unassembled WGS sequence"/>
</dbReference>
<dbReference type="STRING" id="1105367.CG50_09210"/>
<feature type="compositionally biased region" description="Basic and acidic residues" evidence="11">
    <location>
        <begin position="138"/>
        <end position="147"/>
    </location>
</feature>
<dbReference type="PRINTS" id="PR01374">
    <property type="entry name" value="TONBPROTEIN"/>
</dbReference>
<organism evidence="13 14">
    <name type="scientific">Paenirhodobacter enshiensis</name>
    <dbReference type="NCBI Taxonomy" id="1105367"/>
    <lineage>
        <taxon>Bacteria</taxon>
        <taxon>Pseudomonadati</taxon>
        <taxon>Pseudomonadota</taxon>
        <taxon>Alphaproteobacteria</taxon>
        <taxon>Rhodobacterales</taxon>
        <taxon>Rhodobacter group</taxon>
        <taxon>Paenirhodobacter</taxon>
    </lineage>
</organism>
<evidence type="ECO:0000313" key="13">
    <source>
        <dbReference type="EMBL" id="KFI29795.1"/>
    </source>
</evidence>
<evidence type="ECO:0000313" key="14">
    <source>
        <dbReference type="Proteomes" id="UP000028824"/>
    </source>
</evidence>
<dbReference type="PANTHER" id="PTHR33446:SF2">
    <property type="entry name" value="PROTEIN TONB"/>
    <property type="match status" value="1"/>
</dbReference>
<dbReference type="InterPro" id="IPR051045">
    <property type="entry name" value="TonB-dependent_transducer"/>
</dbReference>
<evidence type="ECO:0000256" key="7">
    <source>
        <dbReference type="ARBA" id="ARBA00022927"/>
    </source>
</evidence>
<evidence type="ECO:0000256" key="1">
    <source>
        <dbReference type="ARBA" id="ARBA00004383"/>
    </source>
</evidence>
<feature type="region of interest" description="Disordered" evidence="11">
    <location>
        <begin position="74"/>
        <end position="166"/>
    </location>
</feature>